<dbReference type="KEGG" id="cvr:CHLNCDRAFT_52397"/>
<sequence length="542" mass="59698">MAVRKSFCKPVSQTFVHANPSFNICMLESRMDVLEWSELQHPPPRLQASRVEGQVTVTGGSPQGQHTPPLHQELPAGQQHPWGQHPEQAHPPPHCSFSAPLEERLQPRLGHHPRPPPHHATLPSAVVVAPEGERRLLLLKLERQQVQLHQQRREQQEWCAAVQALLRQGSHPAGGGGRPASSEHHKRGLQTQAQTLGKAPHQRRRLAATSMPPPLLPHRPISGKSGGRLQKAPAPHQRHRPTAASLPLPPPPRSQQHSGSGSGGGVRLGRAISDLQDGIADLERQQQQRELAQRPAARPDEAARREERQEWQEWQEWESKRRLEQQAWEQRRLRDQQAWEQRQRQEQQAWEQRLHAQQDGHEQQLQQQLQQALRLRTQTPQEAQVQEAWREVWPGAAAQAAAAPHAYHGACGGASLPAPSSVDAPCSSLQPQPLSLQLCPSLDALSFSTQDLLDTATGMGMEAEGVAEADAPLGGLGSGMAGEFRLAEPELGGQLGQPEGDLFAGLQPAHPAPQQQWFGGGAEQLEERGSCTRPQYGAAHAF</sequence>
<evidence type="ECO:0000313" key="3">
    <source>
        <dbReference type="Proteomes" id="UP000008141"/>
    </source>
</evidence>
<feature type="region of interest" description="Disordered" evidence="1">
    <location>
        <begin position="56"/>
        <end position="99"/>
    </location>
</feature>
<organism evidence="3">
    <name type="scientific">Chlorella variabilis</name>
    <name type="common">Green alga</name>
    <dbReference type="NCBI Taxonomy" id="554065"/>
    <lineage>
        <taxon>Eukaryota</taxon>
        <taxon>Viridiplantae</taxon>
        <taxon>Chlorophyta</taxon>
        <taxon>core chlorophytes</taxon>
        <taxon>Trebouxiophyceae</taxon>
        <taxon>Chlorellales</taxon>
        <taxon>Chlorellaceae</taxon>
        <taxon>Chlorella clade</taxon>
        <taxon>Chlorella</taxon>
    </lineage>
</organism>
<evidence type="ECO:0000256" key="1">
    <source>
        <dbReference type="SAM" id="MobiDB-lite"/>
    </source>
</evidence>
<dbReference type="Proteomes" id="UP000008141">
    <property type="component" value="Unassembled WGS sequence"/>
</dbReference>
<accession>E1ZEY6</accession>
<evidence type="ECO:0000313" key="2">
    <source>
        <dbReference type="EMBL" id="EFN55741.1"/>
    </source>
</evidence>
<dbReference type="InParanoid" id="E1ZEY6"/>
<gene>
    <name evidence="2" type="ORF">CHLNCDRAFT_52397</name>
</gene>
<keyword evidence="3" id="KW-1185">Reference proteome</keyword>
<protein>
    <submittedName>
        <fullName evidence="2">Uncharacterized protein</fullName>
    </submittedName>
</protein>
<feature type="region of interest" description="Disordered" evidence="1">
    <location>
        <begin position="169"/>
        <end position="269"/>
    </location>
</feature>
<dbReference type="AlphaFoldDB" id="E1ZEY6"/>
<name>E1ZEY6_CHLVA</name>
<feature type="region of interest" description="Disordered" evidence="1">
    <location>
        <begin position="286"/>
        <end position="305"/>
    </location>
</feature>
<dbReference type="GeneID" id="17355012"/>
<reference evidence="2 3" key="1">
    <citation type="journal article" date="2010" name="Plant Cell">
        <title>The Chlorella variabilis NC64A genome reveals adaptation to photosymbiosis, coevolution with viruses, and cryptic sex.</title>
        <authorList>
            <person name="Blanc G."/>
            <person name="Duncan G."/>
            <person name="Agarkova I."/>
            <person name="Borodovsky M."/>
            <person name="Gurnon J."/>
            <person name="Kuo A."/>
            <person name="Lindquist E."/>
            <person name="Lucas S."/>
            <person name="Pangilinan J."/>
            <person name="Polle J."/>
            <person name="Salamov A."/>
            <person name="Terry A."/>
            <person name="Yamada T."/>
            <person name="Dunigan D.D."/>
            <person name="Grigoriev I.V."/>
            <person name="Claverie J.M."/>
            <person name="Van Etten J.L."/>
        </authorList>
    </citation>
    <scope>NUCLEOTIDE SEQUENCE [LARGE SCALE GENOMIC DNA]</scope>
    <source>
        <strain evidence="2 3">NC64A</strain>
    </source>
</reference>
<feature type="compositionally biased region" description="Polar residues" evidence="1">
    <location>
        <begin position="56"/>
        <end position="66"/>
    </location>
</feature>
<proteinExistence type="predicted"/>
<dbReference type="EMBL" id="GL433844">
    <property type="protein sequence ID" value="EFN55741.1"/>
    <property type="molecule type" value="Genomic_DNA"/>
</dbReference>
<dbReference type="RefSeq" id="XP_005847843.1">
    <property type="nucleotide sequence ID" value="XM_005847781.1"/>
</dbReference>